<dbReference type="Gene3D" id="1.10.1740.10">
    <property type="match status" value="1"/>
</dbReference>
<dbReference type="InterPro" id="IPR013325">
    <property type="entry name" value="RNA_pol_sigma_r2"/>
</dbReference>
<proteinExistence type="predicted"/>
<dbReference type="EMBL" id="JBHRXE010000008">
    <property type="protein sequence ID" value="MFC3568502.1"/>
    <property type="molecule type" value="Genomic_DNA"/>
</dbReference>
<gene>
    <name evidence="3" type="ORF">ACFOMP_03435</name>
</gene>
<name>A0ABV7RVM0_9RHOB</name>
<protein>
    <submittedName>
        <fullName evidence="3">Sigma factor</fullName>
    </submittedName>
</protein>
<organism evidence="3 4">
    <name type="scientific">Paracoccus simplex</name>
    <dbReference type="NCBI Taxonomy" id="2086346"/>
    <lineage>
        <taxon>Bacteria</taxon>
        <taxon>Pseudomonadati</taxon>
        <taxon>Pseudomonadota</taxon>
        <taxon>Alphaproteobacteria</taxon>
        <taxon>Rhodobacterales</taxon>
        <taxon>Paracoccaceae</taxon>
        <taxon>Paracoccus</taxon>
    </lineage>
</organism>
<sequence length="134" mass="14741">MSDENDLVRHFEQHRDYLRFVARRILGSDGQADDAVQDAWLRIAHSDVSEVHSLRNWLTTIVARLCLVLHDLFAVQFDHIAPIIGRSPAATRQLASRARRRLTGAPTEIGASGPGAEKSLPPSSPRHATGTSKG</sequence>
<dbReference type="SUPFAM" id="SSF88946">
    <property type="entry name" value="Sigma2 domain of RNA polymerase sigma factors"/>
    <property type="match status" value="1"/>
</dbReference>
<keyword evidence="4" id="KW-1185">Reference proteome</keyword>
<evidence type="ECO:0000313" key="4">
    <source>
        <dbReference type="Proteomes" id="UP001595596"/>
    </source>
</evidence>
<accession>A0ABV7RVM0</accession>
<evidence type="ECO:0000313" key="3">
    <source>
        <dbReference type="EMBL" id="MFC3568502.1"/>
    </source>
</evidence>
<feature type="region of interest" description="Disordered" evidence="1">
    <location>
        <begin position="94"/>
        <end position="134"/>
    </location>
</feature>
<dbReference type="RefSeq" id="WP_354670360.1">
    <property type="nucleotide sequence ID" value="NZ_JBHRXE010000008.1"/>
</dbReference>
<feature type="domain" description="RNA polymerase sigma-70 region 2" evidence="2">
    <location>
        <begin position="11"/>
        <end position="67"/>
    </location>
</feature>
<dbReference type="InterPro" id="IPR052704">
    <property type="entry name" value="ECF_Sigma-70_Domain"/>
</dbReference>
<dbReference type="InterPro" id="IPR007627">
    <property type="entry name" value="RNA_pol_sigma70_r2"/>
</dbReference>
<evidence type="ECO:0000259" key="2">
    <source>
        <dbReference type="Pfam" id="PF04542"/>
    </source>
</evidence>
<dbReference type="PANTHER" id="PTHR30173:SF43">
    <property type="entry name" value="ECF RNA POLYMERASE SIGMA FACTOR SIGI-RELATED"/>
    <property type="match status" value="1"/>
</dbReference>
<comment type="caution">
    <text evidence="3">The sequence shown here is derived from an EMBL/GenBank/DDBJ whole genome shotgun (WGS) entry which is preliminary data.</text>
</comment>
<reference evidence="4" key="1">
    <citation type="journal article" date="2019" name="Int. J. Syst. Evol. Microbiol.">
        <title>The Global Catalogue of Microorganisms (GCM) 10K type strain sequencing project: providing services to taxonomists for standard genome sequencing and annotation.</title>
        <authorList>
            <consortium name="The Broad Institute Genomics Platform"/>
            <consortium name="The Broad Institute Genome Sequencing Center for Infectious Disease"/>
            <person name="Wu L."/>
            <person name="Ma J."/>
        </authorList>
    </citation>
    <scope>NUCLEOTIDE SEQUENCE [LARGE SCALE GENOMIC DNA]</scope>
    <source>
        <strain evidence="4">VKM B-3226</strain>
    </source>
</reference>
<dbReference type="PANTHER" id="PTHR30173">
    <property type="entry name" value="SIGMA 19 FACTOR"/>
    <property type="match status" value="1"/>
</dbReference>
<dbReference type="Pfam" id="PF04542">
    <property type="entry name" value="Sigma70_r2"/>
    <property type="match status" value="1"/>
</dbReference>
<evidence type="ECO:0000256" key="1">
    <source>
        <dbReference type="SAM" id="MobiDB-lite"/>
    </source>
</evidence>
<dbReference type="Proteomes" id="UP001595596">
    <property type="component" value="Unassembled WGS sequence"/>
</dbReference>